<comment type="caution">
    <text evidence="7">The sequence shown here is derived from an EMBL/GenBank/DDBJ whole genome shotgun (WGS) entry which is preliminary data.</text>
</comment>
<dbReference type="Gene3D" id="3.40.50.2300">
    <property type="match status" value="1"/>
</dbReference>
<feature type="domain" description="HTH araC/xylS-type" evidence="5">
    <location>
        <begin position="127"/>
        <end position="226"/>
    </location>
</feature>
<dbReference type="SUPFAM" id="SSF52172">
    <property type="entry name" value="CheY-like"/>
    <property type="match status" value="1"/>
</dbReference>
<organism evidence="7 8">
    <name type="scientific">Rossellomorea aquimaris</name>
    <dbReference type="NCBI Taxonomy" id="189382"/>
    <lineage>
        <taxon>Bacteria</taxon>
        <taxon>Bacillati</taxon>
        <taxon>Bacillota</taxon>
        <taxon>Bacilli</taxon>
        <taxon>Bacillales</taxon>
        <taxon>Bacillaceae</taxon>
        <taxon>Rossellomorea</taxon>
    </lineage>
</organism>
<dbReference type="InterPro" id="IPR009057">
    <property type="entry name" value="Homeodomain-like_sf"/>
</dbReference>
<dbReference type="InterPro" id="IPR001789">
    <property type="entry name" value="Sig_transdc_resp-reg_receiver"/>
</dbReference>
<evidence type="ECO:0000256" key="3">
    <source>
        <dbReference type="ARBA" id="ARBA00023163"/>
    </source>
</evidence>
<dbReference type="PRINTS" id="PR00032">
    <property type="entry name" value="HTHARAC"/>
</dbReference>
<feature type="modified residue" description="4-aspartylphosphate" evidence="4">
    <location>
        <position position="53"/>
    </location>
</feature>
<name>A0A366ENB2_9BACI</name>
<proteinExistence type="predicted"/>
<dbReference type="RefSeq" id="WP_113970308.1">
    <property type="nucleotide sequence ID" value="NZ_QNRJ01000011.1"/>
</dbReference>
<dbReference type="InterPro" id="IPR018060">
    <property type="entry name" value="HTH_AraC"/>
</dbReference>
<dbReference type="Gene3D" id="1.10.10.60">
    <property type="entry name" value="Homeodomain-like"/>
    <property type="match status" value="2"/>
</dbReference>
<evidence type="ECO:0000313" key="8">
    <source>
        <dbReference type="Proteomes" id="UP000252118"/>
    </source>
</evidence>
<dbReference type="AlphaFoldDB" id="A0A366ENB2"/>
<reference evidence="7 8" key="1">
    <citation type="submission" date="2018-06" db="EMBL/GenBank/DDBJ databases">
        <title>Freshwater and sediment microbial communities from various areas in North America, analyzing microbe dynamics in response to fracking.</title>
        <authorList>
            <person name="Lamendella R."/>
        </authorList>
    </citation>
    <scope>NUCLEOTIDE SEQUENCE [LARGE SCALE GENOMIC DNA]</scope>
    <source>
        <strain evidence="7 8">97B</strain>
    </source>
</reference>
<dbReference type="EMBL" id="QNRJ01000011">
    <property type="protein sequence ID" value="RBP02955.1"/>
    <property type="molecule type" value="Genomic_DNA"/>
</dbReference>
<gene>
    <name evidence="7" type="ORF">DET59_11152</name>
</gene>
<dbReference type="Proteomes" id="UP000252118">
    <property type="component" value="Unassembled WGS sequence"/>
</dbReference>
<dbReference type="PANTHER" id="PTHR43280:SF34">
    <property type="entry name" value="ARAC-FAMILY TRANSCRIPTIONAL REGULATOR"/>
    <property type="match status" value="1"/>
</dbReference>
<evidence type="ECO:0000256" key="1">
    <source>
        <dbReference type="ARBA" id="ARBA00023015"/>
    </source>
</evidence>
<dbReference type="SMART" id="SM00342">
    <property type="entry name" value="HTH_ARAC"/>
    <property type="match status" value="1"/>
</dbReference>
<dbReference type="OrthoDB" id="9788446at2"/>
<keyword evidence="4" id="KW-0597">Phosphoprotein</keyword>
<dbReference type="SMART" id="SM00448">
    <property type="entry name" value="REC"/>
    <property type="match status" value="1"/>
</dbReference>
<dbReference type="PROSITE" id="PS01124">
    <property type="entry name" value="HTH_ARAC_FAMILY_2"/>
    <property type="match status" value="1"/>
</dbReference>
<dbReference type="SUPFAM" id="SSF46689">
    <property type="entry name" value="Homeodomain-like"/>
    <property type="match status" value="2"/>
</dbReference>
<accession>A0A366ENB2</accession>
<feature type="domain" description="Response regulatory" evidence="6">
    <location>
        <begin position="2"/>
        <end position="117"/>
    </location>
</feature>
<protein>
    <submittedName>
        <fullName evidence="7">AraC family two component transcriptional regulator</fullName>
    </submittedName>
</protein>
<dbReference type="InterPro" id="IPR020449">
    <property type="entry name" value="Tscrpt_reg_AraC-type_HTH"/>
</dbReference>
<dbReference type="InterPro" id="IPR018062">
    <property type="entry name" value="HTH_AraC-typ_CS"/>
</dbReference>
<dbReference type="Pfam" id="PF00072">
    <property type="entry name" value="Response_reg"/>
    <property type="match status" value="1"/>
</dbReference>
<evidence type="ECO:0000313" key="7">
    <source>
        <dbReference type="EMBL" id="RBP02955.1"/>
    </source>
</evidence>
<dbReference type="InterPro" id="IPR011006">
    <property type="entry name" value="CheY-like_superfamily"/>
</dbReference>
<keyword evidence="1" id="KW-0805">Transcription regulation</keyword>
<dbReference type="PROSITE" id="PS50110">
    <property type="entry name" value="RESPONSE_REGULATORY"/>
    <property type="match status" value="1"/>
</dbReference>
<dbReference type="GO" id="GO:0043565">
    <property type="term" value="F:sequence-specific DNA binding"/>
    <property type="evidence" value="ECO:0007669"/>
    <property type="project" value="InterPro"/>
</dbReference>
<dbReference type="Pfam" id="PF12833">
    <property type="entry name" value="HTH_18"/>
    <property type="match status" value="1"/>
</dbReference>
<sequence length="229" mass="26544">MHILLVDDEPLELEQLNYMIHEKYPYWTIHTAADASQALKILTEHPIRLTLLDIQLPGKSGIELGIEMKKYDQIDIIMVTAYQSFDYAQASLRLGAKDYLTKPIIEEELFQVLGHYKYATIQSHIVQEALTIIHEQYSDKLSLSSLASQIHINGTYLSRKFHEEMGISFSEYLNDFRVQAAQRLLRQDTEKSISSISEACGFSSQHYFSSLFKKQTGYTPREYRIREKV</sequence>
<keyword evidence="3" id="KW-0804">Transcription</keyword>
<evidence type="ECO:0000256" key="2">
    <source>
        <dbReference type="ARBA" id="ARBA00023125"/>
    </source>
</evidence>
<keyword evidence="2" id="KW-0238">DNA-binding</keyword>
<evidence type="ECO:0000256" key="4">
    <source>
        <dbReference type="PROSITE-ProRule" id="PRU00169"/>
    </source>
</evidence>
<evidence type="ECO:0000259" key="6">
    <source>
        <dbReference type="PROSITE" id="PS50110"/>
    </source>
</evidence>
<dbReference type="GO" id="GO:0000160">
    <property type="term" value="P:phosphorelay signal transduction system"/>
    <property type="evidence" value="ECO:0007669"/>
    <property type="project" value="InterPro"/>
</dbReference>
<dbReference type="GO" id="GO:0003700">
    <property type="term" value="F:DNA-binding transcription factor activity"/>
    <property type="evidence" value="ECO:0007669"/>
    <property type="project" value="InterPro"/>
</dbReference>
<dbReference type="PANTHER" id="PTHR43280">
    <property type="entry name" value="ARAC-FAMILY TRANSCRIPTIONAL REGULATOR"/>
    <property type="match status" value="1"/>
</dbReference>
<evidence type="ECO:0000259" key="5">
    <source>
        <dbReference type="PROSITE" id="PS01124"/>
    </source>
</evidence>
<dbReference type="CDD" id="cd17536">
    <property type="entry name" value="REC_YesN-like"/>
    <property type="match status" value="1"/>
</dbReference>
<dbReference type="PROSITE" id="PS00041">
    <property type="entry name" value="HTH_ARAC_FAMILY_1"/>
    <property type="match status" value="1"/>
</dbReference>